<protein>
    <submittedName>
        <fullName evidence="2">Uncharacterized protein</fullName>
    </submittedName>
</protein>
<feature type="compositionally biased region" description="Basic and acidic residues" evidence="1">
    <location>
        <begin position="235"/>
        <end position="248"/>
    </location>
</feature>
<feature type="compositionally biased region" description="Polar residues" evidence="1">
    <location>
        <begin position="88"/>
        <end position="126"/>
    </location>
</feature>
<feature type="region of interest" description="Disordered" evidence="1">
    <location>
        <begin position="235"/>
        <end position="265"/>
    </location>
</feature>
<evidence type="ECO:0000313" key="2">
    <source>
        <dbReference type="EMBL" id="CAI6342183.1"/>
    </source>
</evidence>
<evidence type="ECO:0000256" key="1">
    <source>
        <dbReference type="SAM" id="MobiDB-lite"/>
    </source>
</evidence>
<dbReference type="AlphaFoldDB" id="A0A9W4XSP8"/>
<evidence type="ECO:0000313" key="3">
    <source>
        <dbReference type="Proteomes" id="UP001152607"/>
    </source>
</evidence>
<proteinExistence type="predicted"/>
<reference evidence="2" key="1">
    <citation type="submission" date="2023-01" db="EMBL/GenBank/DDBJ databases">
        <authorList>
            <person name="Van Ghelder C."/>
            <person name="Rancurel C."/>
        </authorList>
    </citation>
    <scope>NUCLEOTIDE SEQUENCE</scope>
    <source>
        <strain evidence="2">CNCM I-4278</strain>
    </source>
</reference>
<keyword evidence="3" id="KW-1185">Reference proteome</keyword>
<feature type="compositionally biased region" description="Basic residues" evidence="1">
    <location>
        <begin position="180"/>
        <end position="202"/>
    </location>
</feature>
<sequence length="325" mass="36430">MEGGVYEQLERRQRKEIAFQDPFSEVASGPGATSSIEPLLDALVQYYFMAAGFLESTENGSLKGNLRKACKNISKNTTRYNKARQRGMPNQQDITGDRNTYATRRSTGSIPSATQAKPKTTEGNVNRTRRARARKNPSYREVSISDSGVDSSEEGENNSTEDDAEPSEGGSEREEGGSVRHSKRKSSGRKRKTPAKRVKSSRSFHFSGDLRTVHDEYHSYISEYMAQEIASAVGKEKKEKEEKEEEVKGLTSEVTAVRSQKHEMDAQTARIQELEAQADRDKATIERAMLEKSHETSRANRAEAQVARYKEKWASIQAMNMDDEG</sequence>
<name>A0A9W4XSP8_9PLEO</name>
<feature type="compositionally biased region" description="Acidic residues" evidence="1">
    <location>
        <begin position="151"/>
        <end position="166"/>
    </location>
</feature>
<feature type="region of interest" description="Disordered" evidence="1">
    <location>
        <begin position="75"/>
        <end position="203"/>
    </location>
</feature>
<dbReference type="EMBL" id="CAOQHR010000013">
    <property type="protein sequence ID" value="CAI6342183.1"/>
    <property type="molecule type" value="Genomic_DNA"/>
</dbReference>
<comment type="caution">
    <text evidence="2">The sequence shown here is derived from an EMBL/GenBank/DDBJ whole genome shotgun (WGS) entry which is preliminary data.</text>
</comment>
<organism evidence="2 3">
    <name type="scientific">Periconia digitata</name>
    <dbReference type="NCBI Taxonomy" id="1303443"/>
    <lineage>
        <taxon>Eukaryota</taxon>
        <taxon>Fungi</taxon>
        <taxon>Dikarya</taxon>
        <taxon>Ascomycota</taxon>
        <taxon>Pezizomycotina</taxon>
        <taxon>Dothideomycetes</taxon>
        <taxon>Pleosporomycetidae</taxon>
        <taxon>Pleosporales</taxon>
        <taxon>Massarineae</taxon>
        <taxon>Periconiaceae</taxon>
        <taxon>Periconia</taxon>
    </lineage>
</organism>
<accession>A0A9W4XSP8</accession>
<gene>
    <name evidence="2" type="ORF">PDIGIT_LOCUS15388</name>
</gene>
<dbReference type="Proteomes" id="UP001152607">
    <property type="component" value="Unassembled WGS sequence"/>
</dbReference>
<feature type="compositionally biased region" description="Low complexity" evidence="1">
    <location>
        <begin position="141"/>
        <end position="150"/>
    </location>
</feature>
<feature type="compositionally biased region" description="Basic residues" evidence="1">
    <location>
        <begin position="127"/>
        <end position="137"/>
    </location>
</feature>